<dbReference type="AlphaFoldDB" id="A0A010RVU3"/>
<proteinExistence type="inferred from homology"/>
<comment type="caution">
    <text evidence="3">The sequence shown here is derived from an EMBL/GenBank/DDBJ whole genome shotgun (WGS) entry which is preliminary data.</text>
</comment>
<dbReference type="GO" id="GO:0046872">
    <property type="term" value="F:metal ion binding"/>
    <property type="evidence" value="ECO:0007669"/>
    <property type="project" value="UniProtKB-KW"/>
</dbReference>
<evidence type="ECO:0000313" key="3">
    <source>
        <dbReference type="EMBL" id="EXF93069.1"/>
    </source>
</evidence>
<name>A0A010RVU3_PSEFL</name>
<dbReference type="GO" id="GO:0016491">
    <property type="term" value="F:oxidoreductase activity"/>
    <property type="evidence" value="ECO:0007669"/>
    <property type="project" value="UniProtKB-KW"/>
</dbReference>
<dbReference type="OrthoDB" id="9798229at2"/>
<dbReference type="PATRIC" id="fig|1042209.11.peg.3378"/>
<keyword evidence="1" id="KW-0560">Oxidoreductase</keyword>
<evidence type="ECO:0000259" key="2">
    <source>
        <dbReference type="PROSITE" id="PS51471"/>
    </source>
</evidence>
<feature type="domain" description="Fe2OG dioxygenase" evidence="2">
    <location>
        <begin position="136"/>
        <end position="243"/>
    </location>
</feature>
<sequence>MKDILDLERYPLDQEGSPQWQAAVDLAAIELQTTGMFNLKQLMKPLAMTKAVAEIKPIMDSQSHTHKRRHNIYFKPDVQGIDPKHPALREVESTNHTLCADQIAKSTVLAIYEYPPLLRFIAAVMGKPALHVMKDPLARANVMSYREGEALNWHFDRSEFTTTLLLQEPLEGGQFQYRSNLRTADNPNYEGIAAVLDGRDPDVKTLTLEAGTLNVFRGVNSLHRVTPVQGSKERMIAIFSYYENTGVMFSDEESIGFYGRAS</sequence>
<evidence type="ECO:0000256" key="1">
    <source>
        <dbReference type="RuleBase" id="RU003682"/>
    </source>
</evidence>
<comment type="similarity">
    <text evidence="1">Belongs to the iron/ascorbate-dependent oxidoreductase family.</text>
</comment>
<dbReference type="InterPro" id="IPR005123">
    <property type="entry name" value="Oxoglu/Fe-dep_dioxygenase_dom"/>
</dbReference>
<keyword evidence="1" id="KW-0479">Metal-binding</keyword>
<dbReference type="InterPro" id="IPR056470">
    <property type="entry name" value="BesD/HalB-like"/>
</dbReference>
<dbReference type="PROSITE" id="PS51471">
    <property type="entry name" value="FE2OG_OXY"/>
    <property type="match status" value="1"/>
</dbReference>
<accession>A0A010RVU3</accession>
<gene>
    <name evidence="3" type="ORF">HK44_005080</name>
</gene>
<reference evidence="3 4" key="1">
    <citation type="journal article" date="2011" name="J. Bacteriol.">
        <title>Draft genome sequence of the polycyclic aromatic hydrocarbon-degrading, genetically engineered bioluminescent bioreporter Pseudomonas fluorescens HK44.</title>
        <authorList>
            <person name="Chauhan A."/>
            <person name="Layton A.C."/>
            <person name="Williams D.E."/>
            <person name="Smartt A.E."/>
            <person name="Ripp S."/>
            <person name="Karpinets T.V."/>
            <person name="Brown S.D."/>
            <person name="Sayler G.S."/>
        </authorList>
    </citation>
    <scope>NUCLEOTIDE SEQUENCE [LARGE SCALE GENOMIC DNA]</scope>
    <source>
        <strain evidence="3 4">HK44</strain>
    </source>
</reference>
<organism evidence="3 4">
    <name type="scientific">Pseudomonas fluorescens HK44</name>
    <dbReference type="NCBI Taxonomy" id="1042209"/>
    <lineage>
        <taxon>Bacteria</taxon>
        <taxon>Pseudomonadati</taxon>
        <taxon>Pseudomonadota</taxon>
        <taxon>Gammaproteobacteria</taxon>
        <taxon>Pseudomonadales</taxon>
        <taxon>Pseudomonadaceae</taxon>
        <taxon>Pseudomonas</taxon>
    </lineage>
</organism>
<evidence type="ECO:0000313" key="4">
    <source>
        <dbReference type="Proteomes" id="UP000022611"/>
    </source>
</evidence>
<keyword evidence="1" id="KW-0408">Iron</keyword>
<dbReference type="Pfam" id="PF23169">
    <property type="entry name" value="HalD"/>
    <property type="match status" value="1"/>
</dbReference>
<dbReference type="Gene3D" id="2.60.120.620">
    <property type="entry name" value="q2cbj1_9rhob like domain"/>
    <property type="match status" value="1"/>
</dbReference>
<dbReference type="eggNOG" id="COG3128">
    <property type="taxonomic scope" value="Bacteria"/>
</dbReference>
<protein>
    <submittedName>
        <fullName evidence="3">2OG-Fe(II) oxygenase</fullName>
    </submittedName>
</protein>
<dbReference type="EMBL" id="AFOY02000015">
    <property type="protein sequence ID" value="EXF93069.1"/>
    <property type="molecule type" value="Genomic_DNA"/>
</dbReference>
<dbReference type="Proteomes" id="UP000022611">
    <property type="component" value="Unassembled WGS sequence"/>
</dbReference>
<dbReference type="HOGENOM" id="CLU_074949_0_0_6"/>
<dbReference type="RefSeq" id="WP_019690701.1">
    <property type="nucleotide sequence ID" value="NZ_AFOY02000015.1"/>
</dbReference>